<keyword evidence="3" id="KW-1185">Reference proteome</keyword>
<evidence type="ECO:0000313" key="2">
    <source>
        <dbReference type="EMBL" id="TNN79017.1"/>
    </source>
</evidence>
<reference evidence="2 3" key="1">
    <citation type="submission" date="2019-03" db="EMBL/GenBank/DDBJ databases">
        <title>First draft genome of Liparis tanakae, snailfish: a comprehensive survey of snailfish specific genes.</title>
        <authorList>
            <person name="Kim W."/>
            <person name="Song I."/>
            <person name="Jeong J.-H."/>
            <person name="Kim D."/>
            <person name="Kim S."/>
            <person name="Ryu S."/>
            <person name="Song J.Y."/>
            <person name="Lee S.K."/>
        </authorList>
    </citation>
    <scope>NUCLEOTIDE SEQUENCE [LARGE SCALE GENOMIC DNA]</scope>
    <source>
        <tissue evidence="2">Muscle</tissue>
    </source>
</reference>
<name>A0A4Z2IMM0_9TELE</name>
<sequence length="165" mass="18154">MPDACSTEPQISGSQSGAPGPLKGRRINLRGQKLKPDGLPGMRERRSEYDNFNITGYHDPREAAICLGGEARRPGPDPTDWHGLVTGGREGRREEHGKEGAERRGKRMKERAEQEPAGTSRNQQEAAETSRNQQKPAGTSRNQLATQATSESTPDARNPRSQRSR</sequence>
<accession>A0A4Z2IMM0</accession>
<protein>
    <submittedName>
        <fullName evidence="2">Uncharacterized protein</fullName>
    </submittedName>
</protein>
<feature type="region of interest" description="Disordered" evidence="1">
    <location>
        <begin position="67"/>
        <end position="165"/>
    </location>
</feature>
<feature type="compositionally biased region" description="Polar residues" evidence="1">
    <location>
        <begin position="7"/>
        <end position="17"/>
    </location>
</feature>
<feature type="compositionally biased region" description="Polar residues" evidence="1">
    <location>
        <begin position="117"/>
        <end position="159"/>
    </location>
</feature>
<evidence type="ECO:0000313" key="3">
    <source>
        <dbReference type="Proteomes" id="UP000314294"/>
    </source>
</evidence>
<dbReference type="EMBL" id="SRLO01000068">
    <property type="protein sequence ID" value="TNN79017.1"/>
    <property type="molecule type" value="Genomic_DNA"/>
</dbReference>
<feature type="region of interest" description="Disordered" evidence="1">
    <location>
        <begin position="1"/>
        <end position="55"/>
    </location>
</feature>
<evidence type="ECO:0000256" key="1">
    <source>
        <dbReference type="SAM" id="MobiDB-lite"/>
    </source>
</evidence>
<dbReference type="AlphaFoldDB" id="A0A4Z2IMM0"/>
<feature type="compositionally biased region" description="Basic and acidic residues" evidence="1">
    <location>
        <begin position="89"/>
        <end position="103"/>
    </location>
</feature>
<proteinExistence type="predicted"/>
<comment type="caution">
    <text evidence="2">The sequence shown here is derived from an EMBL/GenBank/DDBJ whole genome shotgun (WGS) entry which is preliminary data.</text>
</comment>
<gene>
    <name evidence="2" type="ORF">EYF80_010696</name>
</gene>
<organism evidence="2 3">
    <name type="scientific">Liparis tanakae</name>
    <name type="common">Tanaka's snailfish</name>
    <dbReference type="NCBI Taxonomy" id="230148"/>
    <lineage>
        <taxon>Eukaryota</taxon>
        <taxon>Metazoa</taxon>
        <taxon>Chordata</taxon>
        <taxon>Craniata</taxon>
        <taxon>Vertebrata</taxon>
        <taxon>Euteleostomi</taxon>
        <taxon>Actinopterygii</taxon>
        <taxon>Neopterygii</taxon>
        <taxon>Teleostei</taxon>
        <taxon>Neoteleostei</taxon>
        <taxon>Acanthomorphata</taxon>
        <taxon>Eupercaria</taxon>
        <taxon>Perciformes</taxon>
        <taxon>Cottioidei</taxon>
        <taxon>Cottales</taxon>
        <taxon>Liparidae</taxon>
        <taxon>Liparis</taxon>
    </lineage>
</organism>
<dbReference type="Proteomes" id="UP000314294">
    <property type="component" value="Unassembled WGS sequence"/>
</dbReference>